<evidence type="ECO:0000256" key="1">
    <source>
        <dbReference type="ARBA" id="ARBA00004251"/>
    </source>
</evidence>
<evidence type="ECO:0000256" key="9">
    <source>
        <dbReference type="ARBA" id="ARBA00023157"/>
    </source>
</evidence>
<keyword evidence="6" id="KW-0732">Signal</keyword>
<reference evidence="14" key="2">
    <citation type="submission" date="2025-09" db="UniProtKB">
        <authorList>
            <consortium name="Ensembl"/>
        </authorList>
    </citation>
    <scope>IDENTIFICATION</scope>
</reference>
<dbReference type="PANTHER" id="PTHR14076">
    <property type="entry name" value="RECEPTOR ACTIVITY MODIFYING PROTEIN RAMP"/>
    <property type="match status" value="1"/>
</dbReference>
<evidence type="ECO:0000256" key="10">
    <source>
        <dbReference type="ARBA" id="ARBA00023170"/>
    </source>
</evidence>
<evidence type="ECO:0000313" key="14">
    <source>
        <dbReference type="Ensembl" id="ENSNMLP00000035001.1"/>
    </source>
</evidence>
<protein>
    <recommendedName>
        <fullName evidence="11">Receptor activity-modifying protein 1</fullName>
    </recommendedName>
</protein>
<keyword evidence="8" id="KW-0472">Membrane</keyword>
<keyword evidence="3" id="KW-0813">Transport</keyword>
<keyword evidence="15" id="KW-1185">Reference proteome</keyword>
<dbReference type="GO" id="GO:0007186">
    <property type="term" value="P:G protein-coupled receptor signaling pathway"/>
    <property type="evidence" value="ECO:0007669"/>
    <property type="project" value="TreeGrafter"/>
</dbReference>
<dbReference type="InterPro" id="IPR006985">
    <property type="entry name" value="RAMP"/>
</dbReference>
<dbReference type="GO" id="GO:0006816">
    <property type="term" value="P:calcium ion transport"/>
    <property type="evidence" value="ECO:0007669"/>
    <property type="project" value="TreeGrafter"/>
</dbReference>
<sequence>MNTYARPTFHFSIFCKITESCIILLSLHSCLLLVCELSVKNQNKIFMFMIVNKTKLLPTVLGCSSEYSEAVDEFCLSRFSLDMDQLDPNQWCSWEDTMEPYLELTNCSYLVALRLGCFWPNRDVDRFSWTYHRALHPGPVLVTLLMTALVVWRSKRSEGIV</sequence>
<keyword evidence="4" id="KW-1003">Cell membrane</keyword>
<comment type="function">
    <text evidence="12">Accessory protein that interacts with and modulates the function of G-protein coupled receptors including calcitonin gene-related peptide type 1 receptor (CALCRL) and calcitonin receptor (CALCR). Required for the transport of CALCRL to the plasma membrane. Together with CALCRL, form the receptor complex for the calcitonin gene-related peptides CGRP1/CALCA and CGRP2/CALCB. Together with CALCR, form the AMYR1 receptor complex for amylin/IAPP and CGRP1/CALCA.</text>
</comment>
<evidence type="ECO:0000256" key="2">
    <source>
        <dbReference type="ARBA" id="ARBA00007087"/>
    </source>
</evidence>
<evidence type="ECO:0000313" key="15">
    <source>
        <dbReference type="Proteomes" id="UP000694523"/>
    </source>
</evidence>
<organism evidence="14 15">
    <name type="scientific">Neogobius melanostomus</name>
    <name type="common">round goby</name>
    <dbReference type="NCBI Taxonomy" id="47308"/>
    <lineage>
        <taxon>Eukaryota</taxon>
        <taxon>Metazoa</taxon>
        <taxon>Chordata</taxon>
        <taxon>Craniata</taxon>
        <taxon>Vertebrata</taxon>
        <taxon>Euteleostomi</taxon>
        <taxon>Actinopterygii</taxon>
        <taxon>Neopterygii</taxon>
        <taxon>Teleostei</taxon>
        <taxon>Neoteleostei</taxon>
        <taxon>Acanthomorphata</taxon>
        <taxon>Gobiaria</taxon>
        <taxon>Gobiiformes</taxon>
        <taxon>Gobioidei</taxon>
        <taxon>Gobiidae</taxon>
        <taxon>Benthophilinae</taxon>
        <taxon>Neogobiini</taxon>
        <taxon>Neogobius</taxon>
    </lineage>
</organism>
<dbReference type="Proteomes" id="UP000694523">
    <property type="component" value="Unplaced"/>
</dbReference>
<dbReference type="InterPro" id="IPR038126">
    <property type="entry name" value="RAMP_sf"/>
</dbReference>
<evidence type="ECO:0000256" key="7">
    <source>
        <dbReference type="ARBA" id="ARBA00022989"/>
    </source>
</evidence>
<evidence type="ECO:0000256" key="4">
    <source>
        <dbReference type="ARBA" id="ARBA00022475"/>
    </source>
</evidence>
<accession>A0A8C6UGP4</accession>
<dbReference type="GO" id="GO:0005886">
    <property type="term" value="C:plasma membrane"/>
    <property type="evidence" value="ECO:0007669"/>
    <property type="project" value="UniProtKB-SubCell"/>
</dbReference>
<dbReference type="GO" id="GO:0006886">
    <property type="term" value="P:intracellular protein transport"/>
    <property type="evidence" value="ECO:0007669"/>
    <property type="project" value="InterPro"/>
</dbReference>
<keyword evidence="10" id="KW-0675">Receptor</keyword>
<keyword evidence="9" id="KW-1015">Disulfide bond</keyword>
<dbReference type="GO" id="GO:0032870">
    <property type="term" value="P:cellular response to hormone stimulus"/>
    <property type="evidence" value="ECO:0007669"/>
    <property type="project" value="TreeGrafter"/>
</dbReference>
<keyword evidence="7" id="KW-1133">Transmembrane helix</keyword>
<proteinExistence type="inferred from homology"/>
<evidence type="ECO:0000256" key="13">
    <source>
        <dbReference type="ARBA" id="ARBA00049674"/>
    </source>
</evidence>
<name>A0A8C6UGP4_9GOBI</name>
<dbReference type="GO" id="GO:0043235">
    <property type="term" value="C:receptor complex"/>
    <property type="evidence" value="ECO:0007669"/>
    <property type="project" value="TreeGrafter"/>
</dbReference>
<dbReference type="Pfam" id="PF04901">
    <property type="entry name" value="RAMP"/>
    <property type="match status" value="1"/>
</dbReference>
<comment type="subunit">
    <text evidence="13">Heterodimer of CALCRL and RAMP1; the interaction induces allosteric modulation of CALCRL function and CGRP1/CALCA and CGRP2/CALCB ligand specificity. Heterodimer of CALCR and RAMP1; interaction forms the AMYR1 receptor complex for amylin/IAPP and CGRP1/CALCA ligands.</text>
</comment>
<evidence type="ECO:0000256" key="12">
    <source>
        <dbReference type="ARBA" id="ARBA00049570"/>
    </source>
</evidence>
<dbReference type="GO" id="GO:0008277">
    <property type="term" value="P:regulation of G protein-coupled receptor signaling pathway"/>
    <property type="evidence" value="ECO:0007669"/>
    <property type="project" value="InterPro"/>
</dbReference>
<evidence type="ECO:0000256" key="8">
    <source>
        <dbReference type="ARBA" id="ARBA00023136"/>
    </source>
</evidence>
<reference evidence="14" key="1">
    <citation type="submission" date="2025-08" db="UniProtKB">
        <authorList>
            <consortium name="Ensembl"/>
        </authorList>
    </citation>
    <scope>IDENTIFICATION</scope>
</reference>
<evidence type="ECO:0000256" key="11">
    <source>
        <dbReference type="ARBA" id="ARBA00041071"/>
    </source>
</evidence>
<evidence type="ECO:0000256" key="3">
    <source>
        <dbReference type="ARBA" id="ARBA00022448"/>
    </source>
</evidence>
<dbReference type="AlphaFoldDB" id="A0A8C6UGP4"/>
<dbReference type="PANTHER" id="PTHR14076:SF3">
    <property type="entry name" value="RECEPTOR ACTIVITY-MODIFYING PROTEIN 1"/>
    <property type="match status" value="1"/>
</dbReference>
<dbReference type="GO" id="GO:0072659">
    <property type="term" value="P:protein localization to plasma membrane"/>
    <property type="evidence" value="ECO:0007669"/>
    <property type="project" value="TreeGrafter"/>
</dbReference>
<dbReference type="GO" id="GO:0009986">
    <property type="term" value="C:cell surface"/>
    <property type="evidence" value="ECO:0007669"/>
    <property type="project" value="TreeGrafter"/>
</dbReference>
<comment type="similarity">
    <text evidence="2">Belongs to the RAMP family.</text>
</comment>
<dbReference type="GO" id="GO:0015026">
    <property type="term" value="F:coreceptor activity"/>
    <property type="evidence" value="ECO:0007669"/>
    <property type="project" value="InterPro"/>
</dbReference>
<evidence type="ECO:0000256" key="5">
    <source>
        <dbReference type="ARBA" id="ARBA00022692"/>
    </source>
</evidence>
<evidence type="ECO:0000256" key="6">
    <source>
        <dbReference type="ARBA" id="ARBA00022729"/>
    </source>
</evidence>
<dbReference type="GO" id="GO:0031623">
    <property type="term" value="P:receptor internalization"/>
    <property type="evidence" value="ECO:0007669"/>
    <property type="project" value="TreeGrafter"/>
</dbReference>
<dbReference type="Gene3D" id="1.10.150.510">
    <property type="entry name" value="Receptor activity modifying family"/>
    <property type="match status" value="1"/>
</dbReference>
<dbReference type="Ensembl" id="ENSNMLT00000038978.1">
    <property type="protein sequence ID" value="ENSNMLP00000035001.1"/>
    <property type="gene ID" value="ENSNMLG00000021738.1"/>
</dbReference>
<keyword evidence="5" id="KW-0812">Transmembrane</keyword>
<comment type="subcellular location">
    <subcellularLocation>
        <location evidence="1">Cell membrane</location>
        <topology evidence="1">Single-pass type I membrane protein</topology>
    </subcellularLocation>
</comment>